<keyword evidence="2" id="KW-1185">Reference proteome</keyword>
<accession>A0ABT2PHV5</accession>
<evidence type="ECO:0000313" key="1">
    <source>
        <dbReference type="EMBL" id="MCT9809780.1"/>
    </source>
</evidence>
<proteinExistence type="predicted"/>
<comment type="caution">
    <text evidence="1">The sequence shown here is derived from an EMBL/GenBank/DDBJ whole genome shotgun (WGS) entry which is preliminary data.</text>
</comment>
<gene>
    <name evidence="1" type="ORF">N0K08_03985</name>
</gene>
<name>A0ABT2PHV5_9BURK</name>
<dbReference type="EMBL" id="JAODYH010000003">
    <property type="protein sequence ID" value="MCT9809780.1"/>
    <property type="molecule type" value="Genomic_DNA"/>
</dbReference>
<sequence>MTKKITENIEVNDDFTPLSLAKNSLFTRLIAMHRLLLPERDESDFKISFLDPQLRREKSANEIRKWISDAEELKHYTSGKQIGKAGQETAIRLVLYVASCAFFAKTIIADVEERPEDEIWSHVVESNYFLGCLQGRTSVKTVHSQSALGLDSRHQENRAMKAEVFAWLDANMARFKSMDSAAKAIAVKVAPVEFRTARNWVGQWKKLPSTGTP</sequence>
<dbReference type="RefSeq" id="WP_261498742.1">
    <property type="nucleotide sequence ID" value="NZ_JAODYH010000003.1"/>
</dbReference>
<reference evidence="1 2" key="1">
    <citation type="submission" date="2022-09" db="EMBL/GenBank/DDBJ databases">
        <title>Draft genome of isolate Be4.</title>
        <authorList>
            <person name="Sanchez-Castro I."/>
            <person name="Martinez-Rodriguez P."/>
            <person name="Descostes M."/>
            <person name="Merroun M."/>
        </authorList>
    </citation>
    <scope>NUCLEOTIDE SEQUENCE [LARGE SCALE GENOMIC DNA]</scope>
    <source>
        <strain evidence="1 2">Be4</strain>
    </source>
</reference>
<dbReference type="Proteomes" id="UP001525968">
    <property type="component" value="Unassembled WGS sequence"/>
</dbReference>
<protein>
    <submittedName>
        <fullName evidence="1">Uncharacterized protein</fullName>
    </submittedName>
</protein>
<organism evidence="1 2">
    <name type="scientific">Acidovorax bellezanensis</name>
    <dbReference type="NCBI Taxonomy" id="2976702"/>
    <lineage>
        <taxon>Bacteria</taxon>
        <taxon>Pseudomonadati</taxon>
        <taxon>Pseudomonadota</taxon>
        <taxon>Betaproteobacteria</taxon>
        <taxon>Burkholderiales</taxon>
        <taxon>Comamonadaceae</taxon>
        <taxon>Acidovorax</taxon>
    </lineage>
</organism>
<evidence type="ECO:0000313" key="2">
    <source>
        <dbReference type="Proteomes" id="UP001525968"/>
    </source>
</evidence>